<reference evidence="2 3" key="1">
    <citation type="submission" date="2017-11" db="EMBL/GenBank/DDBJ databases">
        <title>Genome-resolved metagenomics identifies genetic mobility, metabolic interactions, and unexpected diversity in perchlorate-reducing communities.</title>
        <authorList>
            <person name="Barnum T.P."/>
            <person name="Figueroa I.A."/>
            <person name="Carlstrom C.I."/>
            <person name="Lucas L.N."/>
            <person name="Engelbrektson A.L."/>
            <person name="Coates J.D."/>
        </authorList>
    </citation>
    <scope>NUCLEOTIDE SEQUENCE [LARGE SCALE GENOMIC DNA]</scope>
    <source>
        <strain evidence="2">BM301</strain>
    </source>
</reference>
<dbReference type="PANTHER" id="PTHR13696:SF52">
    <property type="entry name" value="PARA FAMILY PROTEIN CT_582"/>
    <property type="match status" value="1"/>
</dbReference>
<evidence type="ECO:0000259" key="1">
    <source>
        <dbReference type="Pfam" id="PF13614"/>
    </source>
</evidence>
<accession>A0A2N6CVG6</accession>
<dbReference type="AlphaFoldDB" id="A0A2N6CVG6"/>
<feature type="domain" description="AAA" evidence="1">
    <location>
        <begin position="1"/>
        <end position="164"/>
    </location>
</feature>
<evidence type="ECO:0000313" key="3">
    <source>
        <dbReference type="Proteomes" id="UP000235015"/>
    </source>
</evidence>
<dbReference type="CDD" id="cd02042">
    <property type="entry name" value="ParAB_family"/>
    <property type="match status" value="1"/>
</dbReference>
<proteinExistence type="predicted"/>
<dbReference type="Proteomes" id="UP000235015">
    <property type="component" value="Unassembled WGS sequence"/>
</dbReference>
<dbReference type="Gene3D" id="3.40.50.300">
    <property type="entry name" value="P-loop containing nucleotide triphosphate hydrolases"/>
    <property type="match status" value="1"/>
</dbReference>
<dbReference type="InterPro" id="IPR050678">
    <property type="entry name" value="DNA_Partitioning_ATPase"/>
</dbReference>
<dbReference type="EMBL" id="PKUN01000021">
    <property type="protein sequence ID" value="PLX61188.1"/>
    <property type="molecule type" value="Genomic_DNA"/>
</dbReference>
<evidence type="ECO:0000313" key="2">
    <source>
        <dbReference type="EMBL" id="PLX61188.1"/>
    </source>
</evidence>
<protein>
    <submittedName>
        <fullName evidence="2">Cobyrinic acid a,c-diamide synthase</fullName>
    </submittedName>
</protein>
<sequence length="248" mass="28103">MRIIGVYNIKGGVGKTATAVNLAYLSAQAGLRTLVWDLDPQGAASYYFRIKPRIKGGGRKMLKGKRELDELIKGSDFDNLDLLPADFSYRNMDLMLGEAKGPVKQLLRLLRPLSQEYDRIYLDCPPSISLVSENIFRAADALMVPTIPTTLSLRTYEQMVEFLEGHKVGDVQRMPFFSMVDRRKRMHLDMIKRLPERFPELLQAHIPYASDVERMGFYRAPLGSFAPRSAAGIAYEALWRELEAALKS</sequence>
<name>A0A2N6CVG6_9GAMM</name>
<dbReference type="InterPro" id="IPR025669">
    <property type="entry name" value="AAA_dom"/>
</dbReference>
<dbReference type="SUPFAM" id="SSF52540">
    <property type="entry name" value="P-loop containing nucleoside triphosphate hydrolases"/>
    <property type="match status" value="1"/>
</dbReference>
<comment type="caution">
    <text evidence="2">The sequence shown here is derived from an EMBL/GenBank/DDBJ whole genome shotgun (WGS) entry which is preliminary data.</text>
</comment>
<dbReference type="Pfam" id="PF13614">
    <property type="entry name" value="AAA_31"/>
    <property type="match status" value="1"/>
</dbReference>
<gene>
    <name evidence="2" type="ORF">C0630_12400</name>
</gene>
<dbReference type="PANTHER" id="PTHR13696">
    <property type="entry name" value="P-LOOP CONTAINING NUCLEOSIDE TRIPHOSPHATE HYDROLASE"/>
    <property type="match status" value="1"/>
</dbReference>
<dbReference type="STRING" id="1111735.GCA_000428045_00345"/>
<dbReference type="RefSeq" id="WP_029131922.1">
    <property type="nucleotide sequence ID" value="NZ_CAXXYC010000004.1"/>
</dbReference>
<organism evidence="2 3">
    <name type="scientific">Sedimenticola selenatireducens</name>
    <dbReference type="NCBI Taxonomy" id="191960"/>
    <lineage>
        <taxon>Bacteria</taxon>
        <taxon>Pseudomonadati</taxon>
        <taxon>Pseudomonadota</taxon>
        <taxon>Gammaproteobacteria</taxon>
        <taxon>Chromatiales</taxon>
        <taxon>Sedimenticolaceae</taxon>
        <taxon>Sedimenticola</taxon>
    </lineage>
</organism>
<dbReference type="InterPro" id="IPR027417">
    <property type="entry name" value="P-loop_NTPase"/>
</dbReference>